<accession>A0A552U7S3</accession>
<keyword evidence="1" id="KW-1133">Transmembrane helix</keyword>
<evidence type="ECO:0000256" key="1">
    <source>
        <dbReference type="SAM" id="Phobius"/>
    </source>
</evidence>
<dbReference type="AlphaFoldDB" id="A0A552U7S3"/>
<name>A0A552U7S3_9SPHN</name>
<protein>
    <recommendedName>
        <fullName evidence="4">Transmembrane protein</fullName>
    </recommendedName>
</protein>
<feature type="transmembrane region" description="Helical" evidence="1">
    <location>
        <begin position="226"/>
        <end position="247"/>
    </location>
</feature>
<keyword evidence="1" id="KW-0472">Membrane</keyword>
<evidence type="ECO:0008006" key="4">
    <source>
        <dbReference type="Google" id="ProtNLM"/>
    </source>
</evidence>
<keyword evidence="3" id="KW-1185">Reference proteome</keyword>
<sequence>MRVAAILALWLALSGAAPIRLITDISQRRIDIVYTFRGAELLVFGAIQYPRGAVPDEPPGLAIVVRGPPVPITVRKKARVAGIWVNTKSVRFETAPGFYAVSTSAPIARLVDERTAAIYEIGVGSLQLSPASGNSPEETTEFERGLIDLRRRAGLFAEHEGAVGVTQNILYRARIAIPSAVPVGDYMAEIFLIRRGKVIARSETPISIDKSGFERFVFVAAQRFSLLYGLFAVAVALLAGWIAGLVVRRT</sequence>
<gene>
    <name evidence="2" type="ORF">FMM06_11155</name>
</gene>
<evidence type="ECO:0000313" key="2">
    <source>
        <dbReference type="EMBL" id="TRW14267.1"/>
    </source>
</evidence>
<dbReference type="OrthoDB" id="9815212at2"/>
<dbReference type="Pfam" id="PF09608">
    <property type="entry name" value="Alph_Pro_TM"/>
    <property type="match status" value="1"/>
</dbReference>
<dbReference type="InterPro" id="IPR019088">
    <property type="entry name" value="CHP02186-rel_TM"/>
</dbReference>
<dbReference type="EMBL" id="VJWA01000002">
    <property type="protein sequence ID" value="TRW14267.1"/>
    <property type="molecule type" value="Genomic_DNA"/>
</dbReference>
<dbReference type="RefSeq" id="WP_144237472.1">
    <property type="nucleotide sequence ID" value="NZ_VJWA01000002.1"/>
</dbReference>
<proteinExistence type="predicted"/>
<reference evidence="2 3" key="1">
    <citation type="submission" date="2019-07" db="EMBL/GenBank/DDBJ databases">
        <title>Novel species isolated from glacier.</title>
        <authorList>
            <person name="Liu Q."/>
            <person name="Xin Y.-H."/>
        </authorList>
    </citation>
    <scope>NUCLEOTIDE SEQUENCE [LARGE SCALE GENOMIC DNA]</scope>
    <source>
        <strain evidence="2 3">LB1R16</strain>
    </source>
</reference>
<keyword evidence="1" id="KW-0812">Transmembrane</keyword>
<dbReference type="Proteomes" id="UP000317894">
    <property type="component" value="Unassembled WGS sequence"/>
</dbReference>
<comment type="caution">
    <text evidence="2">The sequence shown here is derived from an EMBL/GenBank/DDBJ whole genome shotgun (WGS) entry which is preliminary data.</text>
</comment>
<organism evidence="2 3">
    <name type="scientific">Glacieibacterium frigidum</name>
    <dbReference type="NCBI Taxonomy" id="2593303"/>
    <lineage>
        <taxon>Bacteria</taxon>
        <taxon>Pseudomonadati</taxon>
        <taxon>Pseudomonadota</taxon>
        <taxon>Alphaproteobacteria</taxon>
        <taxon>Sphingomonadales</taxon>
        <taxon>Sphingosinicellaceae</taxon>
        <taxon>Glacieibacterium</taxon>
    </lineage>
</organism>
<evidence type="ECO:0000313" key="3">
    <source>
        <dbReference type="Proteomes" id="UP000317894"/>
    </source>
</evidence>